<feature type="signal peptide" evidence="1">
    <location>
        <begin position="1"/>
        <end position="27"/>
    </location>
</feature>
<feature type="chain" id="PRO_5002255845" evidence="1">
    <location>
        <begin position="28"/>
        <end position="322"/>
    </location>
</feature>
<dbReference type="STRING" id="1429043.X474_10975"/>
<dbReference type="Pfam" id="PF07589">
    <property type="entry name" value="PEP-CTERM"/>
    <property type="match status" value="1"/>
</dbReference>
<feature type="domain" description="Choice-of-anchor A" evidence="3">
    <location>
        <begin position="32"/>
        <end position="279"/>
    </location>
</feature>
<dbReference type="RefSeq" id="WP_044348589.1">
    <property type="nucleotide sequence ID" value="NZ_AZAC01000014.1"/>
</dbReference>
<accession>A0A0D2J6M7</accession>
<sequence length="322" mass="33765">MIKRSLCFPIFLLGALFLLSTGTQAWALNIDLMTAGQFNTFIFENLQISSDTQGRLAVGGNAKMIGGYSVGDRLKPGFSGDSLVVGGNLNFNNGRVYWGNISVGGKAKVDQSVVYGLAPGATLTDKQGKDNLSVNFATEQKRLSSLSGELAGLDATGSSSTLWGGMNMLGDGKSDLQVIDVDGSLLSQATYWNALSSIPDDATILLNISGKNVSLQGNQSVFSQLSSRVLFNFFEAETLRISGISVEGSILAPFADIVFAEGVIQGNLIAKSMKGSLQQNLNPFAGYNGGGAAATPEPGTLLLLGSGLAGLVYRSRRKKKTA</sequence>
<reference evidence="4 5" key="1">
    <citation type="submission" date="2013-11" db="EMBL/GenBank/DDBJ databases">
        <title>Metagenomic analysis of a methanogenic consortium involved in long chain n-alkane degradation.</title>
        <authorList>
            <person name="Davidova I.A."/>
            <person name="Callaghan A.V."/>
            <person name="Wawrik B."/>
            <person name="Pruitt S."/>
            <person name="Marks C."/>
            <person name="Duncan K.E."/>
            <person name="Suflita J.M."/>
        </authorList>
    </citation>
    <scope>NUCLEOTIDE SEQUENCE [LARGE SCALE GENOMIC DNA]</scope>
    <source>
        <strain evidence="4 5">SPR</strain>
    </source>
</reference>
<dbReference type="NCBIfam" id="TIGR04215">
    <property type="entry name" value="choice_anch_A"/>
    <property type="match status" value="1"/>
</dbReference>
<keyword evidence="1" id="KW-0732">Signal</keyword>
<organism evidence="4 5">
    <name type="scientific">Dethiosulfatarculus sandiegensis</name>
    <dbReference type="NCBI Taxonomy" id="1429043"/>
    <lineage>
        <taxon>Bacteria</taxon>
        <taxon>Pseudomonadati</taxon>
        <taxon>Thermodesulfobacteriota</taxon>
        <taxon>Desulfarculia</taxon>
        <taxon>Desulfarculales</taxon>
        <taxon>Desulfarculaceae</taxon>
        <taxon>Dethiosulfatarculus</taxon>
    </lineage>
</organism>
<dbReference type="Proteomes" id="UP000032233">
    <property type="component" value="Unassembled WGS sequence"/>
</dbReference>
<feature type="domain" description="Ice-binding protein C-terminal" evidence="2">
    <location>
        <begin position="294"/>
        <end position="317"/>
    </location>
</feature>
<name>A0A0D2J6M7_9BACT</name>
<dbReference type="Pfam" id="PF20597">
    <property type="entry name" value="pAdhesive_15"/>
    <property type="match status" value="1"/>
</dbReference>
<evidence type="ECO:0000259" key="2">
    <source>
        <dbReference type="Pfam" id="PF07589"/>
    </source>
</evidence>
<dbReference type="InterPro" id="IPR013424">
    <property type="entry name" value="Ice-binding_C"/>
</dbReference>
<evidence type="ECO:0000259" key="3">
    <source>
        <dbReference type="Pfam" id="PF20597"/>
    </source>
</evidence>
<proteinExistence type="predicted"/>
<dbReference type="NCBIfam" id="TIGR02595">
    <property type="entry name" value="PEP_CTERM"/>
    <property type="match status" value="1"/>
</dbReference>
<dbReference type="EMBL" id="AZAC01000014">
    <property type="protein sequence ID" value="KIX13819.1"/>
    <property type="molecule type" value="Genomic_DNA"/>
</dbReference>
<evidence type="ECO:0000313" key="5">
    <source>
        <dbReference type="Proteomes" id="UP000032233"/>
    </source>
</evidence>
<evidence type="ECO:0000313" key="4">
    <source>
        <dbReference type="EMBL" id="KIX13819.1"/>
    </source>
</evidence>
<dbReference type="InParanoid" id="A0A0D2J6M7"/>
<dbReference type="InterPro" id="IPR026588">
    <property type="entry name" value="Choice_anch_A"/>
</dbReference>
<dbReference type="AlphaFoldDB" id="A0A0D2J6M7"/>
<evidence type="ECO:0000256" key="1">
    <source>
        <dbReference type="SAM" id="SignalP"/>
    </source>
</evidence>
<keyword evidence="5" id="KW-1185">Reference proteome</keyword>
<comment type="caution">
    <text evidence="4">The sequence shown here is derived from an EMBL/GenBank/DDBJ whole genome shotgun (WGS) entry which is preliminary data.</text>
</comment>
<protein>
    <submittedName>
        <fullName evidence="4">Uncharacterized protein</fullName>
    </submittedName>
</protein>
<gene>
    <name evidence="4" type="ORF">X474_10975</name>
</gene>